<dbReference type="EMBL" id="BRPJ01000025">
    <property type="protein sequence ID" value="GLB29307.1"/>
    <property type="molecule type" value="Genomic_DNA"/>
</dbReference>
<keyword evidence="10" id="KW-1185">Reference proteome</keyword>
<keyword evidence="4 7" id="KW-0812">Transmembrane</keyword>
<dbReference type="InterPro" id="IPR000515">
    <property type="entry name" value="MetI-like"/>
</dbReference>
<evidence type="ECO:0000259" key="8">
    <source>
        <dbReference type="PROSITE" id="PS50928"/>
    </source>
</evidence>
<gene>
    <name evidence="9" type="ORF">LAD12857_12300</name>
</gene>
<dbReference type="Pfam" id="PF00528">
    <property type="entry name" value="BPD_transp_1"/>
    <property type="match status" value="1"/>
</dbReference>
<dbReference type="PROSITE" id="PS50928">
    <property type="entry name" value="ABC_TM1"/>
    <property type="match status" value="1"/>
</dbReference>
<comment type="caution">
    <text evidence="9">The sequence shown here is derived from an EMBL/GenBank/DDBJ whole genome shotgun (WGS) entry which is preliminary data.</text>
</comment>
<feature type="transmembrane region" description="Helical" evidence="7">
    <location>
        <begin position="91"/>
        <end position="113"/>
    </location>
</feature>
<feature type="transmembrane region" description="Helical" evidence="7">
    <location>
        <begin position="165"/>
        <end position="189"/>
    </location>
</feature>
<dbReference type="Gene3D" id="1.10.3720.10">
    <property type="entry name" value="MetI-like"/>
    <property type="match status" value="1"/>
</dbReference>
<feature type="domain" description="ABC transmembrane type-1" evidence="8">
    <location>
        <begin position="87"/>
        <end position="302"/>
    </location>
</feature>
<evidence type="ECO:0000313" key="9">
    <source>
        <dbReference type="EMBL" id="GLB29307.1"/>
    </source>
</evidence>
<feature type="transmembrane region" description="Helical" evidence="7">
    <location>
        <begin position="28"/>
        <end position="56"/>
    </location>
</feature>
<evidence type="ECO:0000256" key="2">
    <source>
        <dbReference type="ARBA" id="ARBA00022448"/>
    </source>
</evidence>
<sequence>MRSINTFAYPYYRKRGSHMNRLLEDKKAALVFIAPAFLLFTLILFVPIIQVIYYSLCNYTGLTKPDFVGLKNYIDLFTSDETMKIALKNSIFFMLFSGITQQIIGLFLAVLLTNIKAGRNLFKNIYYLPCVLSSAALGLLWAFLFNPKIGINNLLSTFGIQGPNWLFNTKGFIPLPMWVIGFVALWQYAGQNMMLYMAQISGISKDIYEASYIDGASKGQSFRFITLPLIKPMLVTTLSLNCIGSLKFFDLIYNMTQGGPNHRTDVLATHLYTQGFKYYKYGYASAISMVLLILCLLATFLISKCIKVETYES</sequence>
<reference evidence="9 10" key="1">
    <citation type="journal article" date="2024" name="Int. J. Syst. Evol. Microbiol.">
        <title>Lacrimispora brassicae sp. nov. isolated from fermented cabbage, and proposal of Clostridium indicum Gundawar et al. 2019 and Clostridium methoxybenzovorans Mechichi et al. 1999 as heterotypic synonyms of Lacrimispora amygdalina (Parshina et al. 2003) Haas and Blanchard 2020 and Lacrimispora indolis (McClung and McCoy 1957) Haas and Blanchard 2020, respectively.</title>
        <authorList>
            <person name="Kobayashi H."/>
            <person name="Tanizawa Y."/>
            <person name="Sakamoto M."/>
            <person name="Ohkuma M."/>
            <person name="Tohno M."/>
        </authorList>
    </citation>
    <scope>NUCLEOTIDE SEQUENCE [LARGE SCALE GENOMIC DNA]</scope>
    <source>
        <strain evidence="9 10">DSM 12857</strain>
    </source>
</reference>
<dbReference type="PANTHER" id="PTHR30193">
    <property type="entry name" value="ABC TRANSPORTER PERMEASE PROTEIN"/>
    <property type="match status" value="1"/>
</dbReference>
<evidence type="ECO:0000256" key="4">
    <source>
        <dbReference type="ARBA" id="ARBA00022692"/>
    </source>
</evidence>
<accession>A0ABQ5M3E9</accession>
<keyword evidence="2 7" id="KW-0813">Transport</keyword>
<comment type="subcellular location">
    <subcellularLocation>
        <location evidence="1 7">Cell membrane</location>
        <topology evidence="1 7">Multi-pass membrane protein</topology>
    </subcellularLocation>
</comment>
<feature type="transmembrane region" description="Helical" evidence="7">
    <location>
        <begin position="281"/>
        <end position="302"/>
    </location>
</feature>
<name>A0ABQ5M3E9_9FIRM</name>
<dbReference type="PANTHER" id="PTHR30193:SF37">
    <property type="entry name" value="INNER MEMBRANE ABC TRANSPORTER PERMEASE PROTEIN YCJO"/>
    <property type="match status" value="1"/>
</dbReference>
<keyword evidence="3" id="KW-1003">Cell membrane</keyword>
<dbReference type="CDD" id="cd06261">
    <property type="entry name" value="TM_PBP2"/>
    <property type="match status" value="1"/>
</dbReference>
<comment type="similarity">
    <text evidence="7">Belongs to the binding-protein-dependent transport system permease family.</text>
</comment>
<keyword evidence="5 7" id="KW-1133">Transmembrane helix</keyword>
<dbReference type="InterPro" id="IPR051393">
    <property type="entry name" value="ABC_transporter_permease"/>
</dbReference>
<organism evidence="9 10">
    <name type="scientific">Lacrimispora amygdalina</name>
    <dbReference type="NCBI Taxonomy" id="253257"/>
    <lineage>
        <taxon>Bacteria</taxon>
        <taxon>Bacillati</taxon>
        <taxon>Bacillota</taxon>
        <taxon>Clostridia</taxon>
        <taxon>Lachnospirales</taxon>
        <taxon>Lachnospiraceae</taxon>
        <taxon>Lacrimispora</taxon>
    </lineage>
</organism>
<feature type="transmembrane region" description="Helical" evidence="7">
    <location>
        <begin position="125"/>
        <end position="145"/>
    </location>
</feature>
<evidence type="ECO:0000256" key="6">
    <source>
        <dbReference type="ARBA" id="ARBA00023136"/>
    </source>
</evidence>
<evidence type="ECO:0000256" key="5">
    <source>
        <dbReference type="ARBA" id="ARBA00022989"/>
    </source>
</evidence>
<evidence type="ECO:0000256" key="7">
    <source>
        <dbReference type="RuleBase" id="RU363032"/>
    </source>
</evidence>
<proteinExistence type="inferred from homology"/>
<evidence type="ECO:0000256" key="3">
    <source>
        <dbReference type="ARBA" id="ARBA00022475"/>
    </source>
</evidence>
<dbReference type="Proteomes" id="UP001419084">
    <property type="component" value="Unassembled WGS sequence"/>
</dbReference>
<keyword evidence="6 7" id="KW-0472">Membrane</keyword>
<dbReference type="InterPro" id="IPR035906">
    <property type="entry name" value="MetI-like_sf"/>
</dbReference>
<evidence type="ECO:0000313" key="10">
    <source>
        <dbReference type="Proteomes" id="UP001419084"/>
    </source>
</evidence>
<dbReference type="SUPFAM" id="SSF161098">
    <property type="entry name" value="MetI-like"/>
    <property type="match status" value="1"/>
</dbReference>
<evidence type="ECO:0000256" key="1">
    <source>
        <dbReference type="ARBA" id="ARBA00004651"/>
    </source>
</evidence>
<protein>
    <submittedName>
        <fullName evidence="9">Sugar ABC transporter permease</fullName>
    </submittedName>
</protein>